<dbReference type="InterPro" id="IPR037191">
    <property type="entry name" value="VPS9_dom_sf"/>
</dbReference>
<sequence>MFFDSFRPQATKPATKSRSKQIHFNLIALSSERGTASADDLLPVLVFVLLQANPPNLLSTIQYIGDFYSARMQGQVAYWWTQFAASVEFLKQLLNRVLL</sequence>
<dbReference type="PANTHER" id="PTHR23101">
    <property type="entry name" value="RAB GDP/GTP EXCHANGE FACTOR"/>
    <property type="match status" value="1"/>
</dbReference>
<protein>
    <submittedName>
        <fullName evidence="3">VPS9 domain-containing protein</fullName>
    </submittedName>
</protein>
<dbReference type="WBParaSite" id="jg21281">
    <property type="protein sequence ID" value="jg21281"/>
    <property type="gene ID" value="jg21281"/>
</dbReference>
<evidence type="ECO:0000313" key="3">
    <source>
        <dbReference type="WBParaSite" id="jg21281"/>
    </source>
</evidence>
<dbReference type="GO" id="GO:0016192">
    <property type="term" value="P:vesicle-mediated transport"/>
    <property type="evidence" value="ECO:0007669"/>
    <property type="project" value="InterPro"/>
</dbReference>
<dbReference type="SMART" id="SM00167">
    <property type="entry name" value="VPS9"/>
    <property type="match status" value="1"/>
</dbReference>
<dbReference type="GO" id="GO:0031267">
    <property type="term" value="F:small GTPase binding"/>
    <property type="evidence" value="ECO:0007669"/>
    <property type="project" value="TreeGrafter"/>
</dbReference>
<name>A0A915DND8_9BILA</name>
<proteinExistence type="predicted"/>
<dbReference type="InterPro" id="IPR045046">
    <property type="entry name" value="Vps9-like"/>
</dbReference>
<keyword evidence="2" id="KW-1185">Reference proteome</keyword>
<feature type="domain" description="VPS9" evidence="1">
    <location>
        <begin position="1"/>
        <end position="99"/>
    </location>
</feature>
<dbReference type="PANTHER" id="PTHR23101:SF25">
    <property type="entry name" value="GTPASE-ACTIVATING PROTEIN AND VPS9 DOMAIN-CONTAINING PROTEIN 1"/>
    <property type="match status" value="1"/>
</dbReference>
<dbReference type="GO" id="GO:0030139">
    <property type="term" value="C:endocytic vesicle"/>
    <property type="evidence" value="ECO:0007669"/>
    <property type="project" value="TreeGrafter"/>
</dbReference>
<evidence type="ECO:0000259" key="1">
    <source>
        <dbReference type="PROSITE" id="PS51205"/>
    </source>
</evidence>
<dbReference type="Gene3D" id="1.20.1050.80">
    <property type="entry name" value="VPS9 domain"/>
    <property type="match status" value="1"/>
</dbReference>
<evidence type="ECO:0000313" key="2">
    <source>
        <dbReference type="Proteomes" id="UP000887574"/>
    </source>
</evidence>
<accession>A0A915DND8</accession>
<dbReference type="SUPFAM" id="SSF109993">
    <property type="entry name" value="VPS9 domain"/>
    <property type="match status" value="1"/>
</dbReference>
<dbReference type="GO" id="GO:0005085">
    <property type="term" value="F:guanyl-nucleotide exchange factor activity"/>
    <property type="evidence" value="ECO:0007669"/>
    <property type="project" value="InterPro"/>
</dbReference>
<dbReference type="AlphaFoldDB" id="A0A915DND8"/>
<dbReference type="Pfam" id="PF02204">
    <property type="entry name" value="VPS9"/>
    <property type="match status" value="1"/>
</dbReference>
<dbReference type="GO" id="GO:0005829">
    <property type="term" value="C:cytosol"/>
    <property type="evidence" value="ECO:0007669"/>
    <property type="project" value="TreeGrafter"/>
</dbReference>
<organism evidence="2 3">
    <name type="scientific">Ditylenchus dipsaci</name>
    <dbReference type="NCBI Taxonomy" id="166011"/>
    <lineage>
        <taxon>Eukaryota</taxon>
        <taxon>Metazoa</taxon>
        <taxon>Ecdysozoa</taxon>
        <taxon>Nematoda</taxon>
        <taxon>Chromadorea</taxon>
        <taxon>Rhabditida</taxon>
        <taxon>Tylenchina</taxon>
        <taxon>Tylenchomorpha</taxon>
        <taxon>Sphaerularioidea</taxon>
        <taxon>Anguinidae</taxon>
        <taxon>Anguininae</taxon>
        <taxon>Ditylenchus</taxon>
    </lineage>
</organism>
<dbReference type="InterPro" id="IPR003123">
    <property type="entry name" value="VPS9"/>
</dbReference>
<dbReference type="PROSITE" id="PS51205">
    <property type="entry name" value="VPS9"/>
    <property type="match status" value="1"/>
</dbReference>
<dbReference type="Proteomes" id="UP000887574">
    <property type="component" value="Unplaced"/>
</dbReference>
<reference evidence="3" key="1">
    <citation type="submission" date="2022-11" db="UniProtKB">
        <authorList>
            <consortium name="WormBaseParasite"/>
        </authorList>
    </citation>
    <scope>IDENTIFICATION</scope>
</reference>